<dbReference type="SUPFAM" id="SSF57667">
    <property type="entry name" value="beta-beta-alpha zinc fingers"/>
    <property type="match status" value="2"/>
</dbReference>
<dbReference type="HOGENOM" id="CLU_026947_0_0_1"/>
<dbReference type="PROSITE" id="PS50097">
    <property type="entry name" value="BTB"/>
    <property type="match status" value="1"/>
</dbReference>
<feature type="compositionally biased region" description="Basic and acidic residues" evidence="7">
    <location>
        <begin position="396"/>
        <end position="420"/>
    </location>
</feature>
<comment type="subcellular location">
    <subcellularLocation>
        <location evidence="1">Nucleus</location>
    </subcellularLocation>
</comment>
<dbReference type="InterPro" id="IPR000210">
    <property type="entry name" value="BTB/POZ_dom"/>
</dbReference>
<evidence type="ECO:0000256" key="1">
    <source>
        <dbReference type="ARBA" id="ARBA00004123"/>
    </source>
</evidence>
<dbReference type="Pfam" id="PF00096">
    <property type="entry name" value="zf-C2H2"/>
    <property type="match status" value="2"/>
</dbReference>
<feature type="region of interest" description="Disordered" evidence="7">
    <location>
        <begin position="223"/>
        <end position="251"/>
    </location>
</feature>
<dbReference type="PROSITE" id="PS00028">
    <property type="entry name" value="ZINC_FINGER_C2H2_1"/>
    <property type="match status" value="2"/>
</dbReference>
<feature type="compositionally biased region" description="Acidic residues" evidence="7">
    <location>
        <begin position="463"/>
        <end position="475"/>
    </location>
</feature>
<keyword evidence="6" id="KW-0539">Nucleus</keyword>
<feature type="compositionally biased region" description="Basic and acidic residues" evidence="7">
    <location>
        <begin position="226"/>
        <end position="239"/>
    </location>
</feature>
<dbReference type="AlphaFoldDB" id="K1PW95"/>
<proteinExistence type="predicted"/>
<keyword evidence="3" id="KW-0677">Repeat</keyword>
<gene>
    <name evidence="8" type="ORF">CGI_10010973</name>
</gene>
<dbReference type="InterPro" id="IPR013087">
    <property type="entry name" value="Znf_C2H2_type"/>
</dbReference>
<accession>K1PW95</accession>
<feature type="compositionally biased region" description="Low complexity" evidence="7">
    <location>
        <begin position="266"/>
        <end position="292"/>
    </location>
</feature>
<feature type="region of interest" description="Disordered" evidence="7">
    <location>
        <begin position="265"/>
        <end position="423"/>
    </location>
</feature>
<dbReference type="Gene3D" id="3.30.160.60">
    <property type="entry name" value="Classic Zinc Finger"/>
    <property type="match status" value="1"/>
</dbReference>
<dbReference type="PROSITE" id="PS50157">
    <property type="entry name" value="ZINC_FINGER_C2H2_2"/>
    <property type="match status" value="3"/>
</dbReference>
<dbReference type="GO" id="GO:0000981">
    <property type="term" value="F:DNA-binding transcription factor activity, RNA polymerase II-specific"/>
    <property type="evidence" value="ECO:0007669"/>
    <property type="project" value="TreeGrafter"/>
</dbReference>
<reference evidence="8" key="1">
    <citation type="journal article" date="2012" name="Nature">
        <title>The oyster genome reveals stress adaptation and complexity of shell formation.</title>
        <authorList>
            <person name="Zhang G."/>
            <person name="Fang X."/>
            <person name="Guo X."/>
            <person name="Li L."/>
            <person name="Luo R."/>
            <person name="Xu F."/>
            <person name="Yang P."/>
            <person name="Zhang L."/>
            <person name="Wang X."/>
            <person name="Qi H."/>
            <person name="Xiong Z."/>
            <person name="Que H."/>
            <person name="Xie Y."/>
            <person name="Holland P.W."/>
            <person name="Paps J."/>
            <person name="Zhu Y."/>
            <person name="Wu F."/>
            <person name="Chen Y."/>
            <person name="Wang J."/>
            <person name="Peng C."/>
            <person name="Meng J."/>
            <person name="Yang L."/>
            <person name="Liu J."/>
            <person name="Wen B."/>
            <person name="Zhang N."/>
            <person name="Huang Z."/>
            <person name="Zhu Q."/>
            <person name="Feng Y."/>
            <person name="Mount A."/>
            <person name="Hedgecock D."/>
            <person name="Xu Z."/>
            <person name="Liu Y."/>
            <person name="Domazet-Loso T."/>
            <person name="Du Y."/>
            <person name="Sun X."/>
            <person name="Zhang S."/>
            <person name="Liu B."/>
            <person name="Cheng P."/>
            <person name="Jiang X."/>
            <person name="Li J."/>
            <person name="Fan D."/>
            <person name="Wang W."/>
            <person name="Fu W."/>
            <person name="Wang T."/>
            <person name="Wang B."/>
            <person name="Zhang J."/>
            <person name="Peng Z."/>
            <person name="Li Y."/>
            <person name="Li N."/>
            <person name="Wang J."/>
            <person name="Chen M."/>
            <person name="He Y."/>
            <person name="Tan F."/>
            <person name="Song X."/>
            <person name="Zheng Q."/>
            <person name="Huang R."/>
            <person name="Yang H."/>
            <person name="Du X."/>
            <person name="Chen L."/>
            <person name="Yang M."/>
            <person name="Gaffney P.M."/>
            <person name="Wang S."/>
            <person name="Luo L."/>
            <person name="She Z."/>
            <person name="Ming Y."/>
            <person name="Huang W."/>
            <person name="Zhang S."/>
            <person name="Huang B."/>
            <person name="Zhang Y."/>
            <person name="Qu T."/>
            <person name="Ni P."/>
            <person name="Miao G."/>
            <person name="Wang J."/>
            <person name="Wang Q."/>
            <person name="Steinberg C.E."/>
            <person name="Wang H."/>
            <person name="Li N."/>
            <person name="Qian L."/>
            <person name="Zhang G."/>
            <person name="Li Y."/>
            <person name="Yang H."/>
            <person name="Liu X."/>
            <person name="Wang J."/>
            <person name="Yin Y."/>
            <person name="Wang J."/>
        </authorList>
    </citation>
    <scope>NUCLEOTIDE SEQUENCE [LARGE SCALE GENOMIC DNA]</scope>
    <source>
        <strain evidence="8">05x7-T-G4-1.051#20</strain>
    </source>
</reference>
<evidence type="ECO:0000256" key="7">
    <source>
        <dbReference type="SAM" id="MobiDB-lite"/>
    </source>
</evidence>
<feature type="compositionally biased region" description="Polar residues" evidence="7">
    <location>
        <begin position="240"/>
        <end position="250"/>
    </location>
</feature>
<evidence type="ECO:0000256" key="6">
    <source>
        <dbReference type="ARBA" id="ARBA00023242"/>
    </source>
</evidence>
<keyword evidence="2" id="KW-0479">Metal-binding</keyword>
<dbReference type="InterPro" id="IPR036236">
    <property type="entry name" value="Znf_C2H2_sf"/>
</dbReference>
<dbReference type="PANTHER" id="PTHR24394">
    <property type="entry name" value="ZINC FINGER PROTEIN"/>
    <property type="match status" value="1"/>
</dbReference>
<evidence type="ECO:0000256" key="3">
    <source>
        <dbReference type="ARBA" id="ARBA00022737"/>
    </source>
</evidence>
<feature type="region of interest" description="Disordered" evidence="7">
    <location>
        <begin position="131"/>
        <end position="208"/>
    </location>
</feature>
<dbReference type="SUPFAM" id="SSF54695">
    <property type="entry name" value="POZ domain"/>
    <property type="match status" value="1"/>
</dbReference>
<evidence type="ECO:0000313" key="8">
    <source>
        <dbReference type="EMBL" id="EKC23294.1"/>
    </source>
</evidence>
<protein>
    <submittedName>
        <fullName evidence="8">Uncharacterized protein</fullName>
    </submittedName>
</protein>
<feature type="compositionally biased region" description="Low complexity" evidence="7">
    <location>
        <begin position="192"/>
        <end position="208"/>
    </location>
</feature>
<feature type="compositionally biased region" description="Basic and acidic residues" evidence="7">
    <location>
        <begin position="131"/>
        <end position="145"/>
    </location>
</feature>
<name>K1PW95_MAGGI</name>
<feature type="region of interest" description="Disordered" evidence="7">
    <location>
        <begin position="447"/>
        <end position="488"/>
    </location>
</feature>
<dbReference type="InParanoid" id="K1PW95"/>
<feature type="compositionally biased region" description="Polar residues" evidence="7">
    <location>
        <begin position="340"/>
        <end position="364"/>
    </location>
</feature>
<dbReference type="PANTHER" id="PTHR24394:SF29">
    <property type="entry name" value="MYONEURIN"/>
    <property type="match status" value="1"/>
</dbReference>
<keyword evidence="4" id="KW-0863">Zinc-finger</keyword>
<dbReference type="EMBL" id="JH817582">
    <property type="protein sequence ID" value="EKC23294.1"/>
    <property type="molecule type" value="Genomic_DNA"/>
</dbReference>
<dbReference type="Pfam" id="PF00651">
    <property type="entry name" value="BTB"/>
    <property type="match status" value="1"/>
</dbReference>
<dbReference type="GO" id="GO:0005634">
    <property type="term" value="C:nucleus"/>
    <property type="evidence" value="ECO:0007669"/>
    <property type="project" value="UniProtKB-SubCell"/>
</dbReference>
<dbReference type="GO" id="GO:0008270">
    <property type="term" value="F:zinc ion binding"/>
    <property type="evidence" value="ECO:0007669"/>
    <property type="project" value="UniProtKB-KW"/>
</dbReference>
<sequence>MDICFNQLQKEKTAGIVFTYTPQAHRVVLVAACPMLQSMENATAGSHLEVRLTADIKQESINTFLQYLYEGFMTLTEENYKDIEKISRLLQVDNAIKCCADFIKCINLPSGNQYRYNYPDQMEFKHVRTTELQKVQDRNQKRSTDRPISPGSKRPRFQRQPSPMSDSRTHDMSGMKESYTVNDPWDRVPRLGSHSSTPSSVHVPSQQPGVIDIVEDSIELIQTEPPGKRPGEEERELRKVQSTVGVSVASQRDAPADVQIVSVPGASDVSSQKSASDSAPFIPSSPSSSDSSSLKERPPHYSNPIYPPKTEPEKSAKNQEQLSDVEVATQRPRPPELVAGSQSTHPYPISMTTSTRPLTQSLQQKPFAAGSAMQAESVSPGAVQRGPKPQTISRVENTEKAPPLDRPPRDMGSRVKDHNNRLSPDISIVKVENELGPEETGMLDMYVSDVGGGGSGQSHGQNDEDQSDYDVEEPPGDMHRDEMSNESGNMSMDQSGNWYMGNFRGPSLSSLSPSFRFSSLTSSSRAMRTMNQETYETLLNLALGTFKIPIKQRTRVQKNAVIQYWRNKNNLSVKLMVELAPNTSVYLYRKQYETALSKIKFNEKTQSRDGTPAARYLLSTFYDKSELINATIRNTEGDYNLYQGYTPLNRVIIYAIEEPKSQGGTTTILPKPNFIQDHLGNFGFVCPKCGKMLKTKSGYRLHYKLNHGEKTKLPACEVCGKHFHCVSRLESHKRSHSKNRDFLCLKCGRSFKYKNNLKAHLCNLKV</sequence>
<evidence type="ECO:0000256" key="4">
    <source>
        <dbReference type="ARBA" id="ARBA00022771"/>
    </source>
</evidence>
<evidence type="ECO:0000256" key="5">
    <source>
        <dbReference type="ARBA" id="ARBA00022833"/>
    </source>
</evidence>
<organism evidence="8">
    <name type="scientific">Magallana gigas</name>
    <name type="common">Pacific oyster</name>
    <name type="synonym">Crassostrea gigas</name>
    <dbReference type="NCBI Taxonomy" id="29159"/>
    <lineage>
        <taxon>Eukaryota</taxon>
        <taxon>Metazoa</taxon>
        <taxon>Spiralia</taxon>
        <taxon>Lophotrochozoa</taxon>
        <taxon>Mollusca</taxon>
        <taxon>Bivalvia</taxon>
        <taxon>Autobranchia</taxon>
        <taxon>Pteriomorphia</taxon>
        <taxon>Ostreida</taxon>
        <taxon>Ostreoidea</taxon>
        <taxon>Ostreidae</taxon>
        <taxon>Magallana</taxon>
    </lineage>
</organism>
<dbReference type="Gene3D" id="3.30.710.10">
    <property type="entry name" value="Potassium Channel Kv1.1, Chain A"/>
    <property type="match status" value="1"/>
</dbReference>
<dbReference type="InterPro" id="IPR011333">
    <property type="entry name" value="SKP1/BTB/POZ_sf"/>
</dbReference>
<keyword evidence="5" id="KW-0862">Zinc</keyword>
<evidence type="ECO:0000256" key="2">
    <source>
        <dbReference type="ARBA" id="ARBA00022723"/>
    </source>
</evidence>
<dbReference type="SMART" id="SM00355">
    <property type="entry name" value="ZnF_C2H2"/>
    <property type="match status" value="3"/>
</dbReference>